<feature type="domain" description="K Homology" evidence="8">
    <location>
        <begin position="492"/>
        <end position="561"/>
    </location>
</feature>
<dbReference type="CDD" id="cd22406">
    <property type="entry name" value="KH-I_Vigilin_rpt2"/>
    <property type="match status" value="1"/>
</dbReference>
<dbReference type="CDD" id="cd22414">
    <property type="entry name" value="KH-I_Vigilin_rpt11"/>
    <property type="match status" value="1"/>
</dbReference>
<feature type="region of interest" description="Disordered" evidence="7">
    <location>
        <begin position="1"/>
        <end position="39"/>
    </location>
</feature>
<dbReference type="PROSITE" id="PS50084">
    <property type="entry name" value="KH_TYPE_1"/>
    <property type="match status" value="14"/>
</dbReference>
<dbReference type="CDD" id="cd22407">
    <property type="entry name" value="KH-I_Vigilin_rpt3"/>
    <property type="match status" value="1"/>
</dbReference>
<feature type="domain" description="K Homology" evidence="8">
    <location>
        <begin position="865"/>
        <end position="962"/>
    </location>
</feature>
<comment type="caution">
    <text evidence="9">The sequence shown here is derived from an EMBL/GenBank/DDBJ whole genome shotgun (WGS) entry which is preliminary data.</text>
</comment>
<evidence type="ECO:0000256" key="3">
    <source>
        <dbReference type="ARBA" id="ARBA00022737"/>
    </source>
</evidence>
<dbReference type="InterPro" id="IPR004087">
    <property type="entry name" value="KH_dom"/>
</dbReference>
<feature type="domain" description="K Homology" evidence="8">
    <location>
        <begin position="963"/>
        <end position="1029"/>
    </location>
</feature>
<feature type="domain" description="K Homology" evidence="8">
    <location>
        <begin position="645"/>
        <end position="714"/>
    </location>
</feature>
<name>A0A2T7PPG2_POMCA</name>
<feature type="domain" description="K Homology" evidence="8">
    <location>
        <begin position="57"/>
        <end position="134"/>
    </location>
</feature>
<dbReference type="Pfam" id="PF24668">
    <property type="entry name" value="KH_Vigilin"/>
    <property type="match status" value="1"/>
</dbReference>
<dbReference type="PANTHER" id="PTHR10627:SF31">
    <property type="entry name" value="DODECA-SATELLITE-BINDING PROTEIN 1, ISOFORM A"/>
    <property type="match status" value="1"/>
</dbReference>
<dbReference type="SMR" id="A0A2T7PPG2"/>
<comment type="subcellular location">
    <subcellularLocation>
        <location evidence="1">Cytoplasm</location>
    </subcellularLocation>
</comment>
<dbReference type="PANTHER" id="PTHR10627">
    <property type="entry name" value="SCP160"/>
    <property type="match status" value="1"/>
</dbReference>
<dbReference type="CDD" id="cd22405">
    <property type="entry name" value="KH-I_Vigilin_rpt1"/>
    <property type="match status" value="1"/>
</dbReference>
<evidence type="ECO:0000256" key="1">
    <source>
        <dbReference type="ARBA" id="ARBA00004496"/>
    </source>
</evidence>
<dbReference type="InterPro" id="IPR004088">
    <property type="entry name" value="KH_dom_type_1"/>
</dbReference>
<feature type="region of interest" description="Disordered" evidence="7">
    <location>
        <begin position="906"/>
        <end position="929"/>
    </location>
</feature>
<dbReference type="CDD" id="cd22418">
    <property type="entry name" value="KH-I_Vigilin_rpt15"/>
    <property type="match status" value="1"/>
</dbReference>
<dbReference type="STRING" id="400727.A0A2T7PPG2"/>
<dbReference type="InterPro" id="IPR036612">
    <property type="entry name" value="KH_dom_type_1_sf"/>
</dbReference>
<dbReference type="FunFam" id="3.30.1370.10:FF:000018">
    <property type="entry name" value="vigilin isoform X1"/>
    <property type="match status" value="3"/>
</dbReference>
<organism evidence="9 10">
    <name type="scientific">Pomacea canaliculata</name>
    <name type="common">Golden apple snail</name>
    <dbReference type="NCBI Taxonomy" id="400727"/>
    <lineage>
        <taxon>Eukaryota</taxon>
        <taxon>Metazoa</taxon>
        <taxon>Spiralia</taxon>
        <taxon>Lophotrochozoa</taxon>
        <taxon>Mollusca</taxon>
        <taxon>Gastropoda</taxon>
        <taxon>Caenogastropoda</taxon>
        <taxon>Architaenioglossa</taxon>
        <taxon>Ampullarioidea</taxon>
        <taxon>Ampullariidae</taxon>
        <taxon>Pomacea</taxon>
    </lineage>
</organism>
<keyword evidence="4 5" id="KW-0694">RNA-binding</keyword>
<dbReference type="OrthoDB" id="10027144at2759"/>
<evidence type="ECO:0000259" key="8">
    <source>
        <dbReference type="SMART" id="SM00322"/>
    </source>
</evidence>
<dbReference type="InterPro" id="IPR057778">
    <property type="entry name" value="KH_Vigilin_N"/>
</dbReference>
<feature type="coiled-coil region" evidence="6">
    <location>
        <begin position="762"/>
        <end position="796"/>
    </location>
</feature>
<evidence type="ECO:0000256" key="7">
    <source>
        <dbReference type="SAM" id="MobiDB-lite"/>
    </source>
</evidence>
<keyword evidence="10" id="KW-1185">Reference proteome</keyword>
<dbReference type="CDD" id="cd02394">
    <property type="entry name" value="KH-I_Vigilin_rpt6"/>
    <property type="match status" value="1"/>
</dbReference>
<dbReference type="CDD" id="cd22416">
    <property type="entry name" value="KH-I_Vigilin_rpt13"/>
    <property type="match status" value="1"/>
</dbReference>
<proteinExistence type="predicted"/>
<evidence type="ECO:0000256" key="6">
    <source>
        <dbReference type="SAM" id="Coils"/>
    </source>
</evidence>
<evidence type="ECO:0000313" key="10">
    <source>
        <dbReference type="Proteomes" id="UP000245119"/>
    </source>
</evidence>
<dbReference type="SUPFAM" id="SSF54791">
    <property type="entry name" value="Eukaryotic type KH-domain (KH-domain type I)"/>
    <property type="match status" value="15"/>
</dbReference>
<reference evidence="9 10" key="1">
    <citation type="submission" date="2018-04" db="EMBL/GenBank/DDBJ databases">
        <title>The genome of golden apple snail Pomacea canaliculata provides insight into stress tolerance and invasive adaptation.</title>
        <authorList>
            <person name="Liu C."/>
            <person name="Liu B."/>
            <person name="Ren Y."/>
            <person name="Zhang Y."/>
            <person name="Wang H."/>
            <person name="Li S."/>
            <person name="Jiang F."/>
            <person name="Yin L."/>
            <person name="Zhang G."/>
            <person name="Qian W."/>
            <person name="Fan W."/>
        </authorList>
    </citation>
    <scope>NUCLEOTIDE SEQUENCE [LARGE SCALE GENOMIC DNA]</scope>
    <source>
        <strain evidence="9">SZHN2017</strain>
        <tissue evidence="9">Muscle</tissue>
    </source>
</reference>
<evidence type="ECO:0000313" key="9">
    <source>
        <dbReference type="EMBL" id="PVD35312.1"/>
    </source>
</evidence>
<feature type="domain" description="K Homology" evidence="8">
    <location>
        <begin position="792"/>
        <end position="861"/>
    </location>
</feature>
<dbReference type="CDD" id="cd22409">
    <property type="entry name" value="KH-I_Vigilin_rpt5"/>
    <property type="match status" value="1"/>
</dbReference>
<dbReference type="SMART" id="SM00322">
    <property type="entry name" value="KH"/>
    <property type="match status" value="15"/>
</dbReference>
<accession>A0A2T7PPG2</accession>
<feature type="domain" description="K Homology" evidence="8">
    <location>
        <begin position="1114"/>
        <end position="1183"/>
    </location>
</feature>
<feature type="domain" description="K Homology" evidence="8">
    <location>
        <begin position="349"/>
        <end position="415"/>
    </location>
</feature>
<feature type="domain" description="K Homology" evidence="8">
    <location>
        <begin position="566"/>
        <end position="634"/>
    </location>
</feature>
<dbReference type="GO" id="GO:0003729">
    <property type="term" value="F:mRNA binding"/>
    <property type="evidence" value="ECO:0007669"/>
    <property type="project" value="TreeGrafter"/>
</dbReference>
<feature type="domain" description="K Homology" evidence="8">
    <location>
        <begin position="207"/>
        <end position="275"/>
    </location>
</feature>
<dbReference type="FunFam" id="3.30.1370.10:FF:000039">
    <property type="entry name" value="vigilin isoform X1"/>
    <property type="match status" value="1"/>
</dbReference>
<feature type="coiled-coil region" evidence="6">
    <location>
        <begin position="1014"/>
        <end position="1041"/>
    </location>
</feature>
<dbReference type="Pfam" id="PF00013">
    <property type="entry name" value="KH_1"/>
    <property type="match status" value="14"/>
</dbReference>
<dbReference type="CDD" id="cd22413">
    <property type="entry name" value="KH-I_Vigilin_rpt10"/>
    <property type="match status" value="1"/>
</dbReference>
<dbReference type="CDD" id="cd22415">
    <property type="entry name" value="KH-I_Vigilin_rpt12"/>
    <property type="match status" value="1"/>
</dbReference>
<dbReference type="CDD" id="cd22417">
    <property type="entry name" value="KH-I_Vigilin_rpt14"/>
    <property type="match status" value="1"/>
</dbReference>
<keyword evidence="2" id="KW-0963">Cytoplasm</keyword>
<evidence type="ECO:0000256" key="2">
    <source>
        <dbReference type="ARBA" id="ARBA00022490"/>
    </source>
</evidence>
<dbReference type="Gene3D" id="3.30.1370.10">
    <property type="entry name" value="K Homology domain, type 1"/>
    <property type="match status" value="15"/>
</dbReference>
<feature type="domain" description="K Homology" evidence="8">
    <location>
        <begin position="719"/>
        <end position="788"/>
    </location>
</feature>
<protein>
    <recommendedName>
        <fullName evidence="8">K Homology domain-containing protein</fullName>
    </recommendedName>
</protein>
<feature type="domain" description="K Homology" evidence="8">
    <location>
        <begin position="280"/>
        <end position="348"/>
    </location>
</feature>
<evidence type="ECO:0000256" key="5">
    <source>
        <dbReference type="PROSITE-ProRule" id="PRU00117"/>
    </source>
</evidence>
<feature type="domain" description="K Homology" evidence="8">
    <location>
        <begin position="420"/>
        <end position="488"/>
    </location>
</feature>
<dbReference type="CDD" id="cd22412">
    <property type="entry name" value="KH-I_Vigilin_rpt9"/>
    <property type="match status" value="1"/>
</dbReference>
<evidence type="ECO:0000256" key="4">
    <source>
        <dbReference type="ARBA" id="ARBA00022884"/>
    </source>
</evidence>
<dbReference type="Proteomes" id="UP000245119">
    <property type="component" value="Linkage Group LG2"/>
</dbReference>
<keyword evidence="6" id="KW-0175">Coiled coil</keyword>
<feature type="domain" description="K Homology" evidence="8">
    <location>
        <begin position="135"/>
        <end position="203"/>
    </location>
</feature>
<dbReference type="EMBL" id="PZQS01000002">
    <property type="protein sequence ID" value="PVD35312.1"/>
    <property type="molecule type" value="Genomic_DNA"/>
</dbReference>
<dbReference type="CDD" id="cd22410">
    <property type="entry name" value="KH-I_Vigilin_rpt7"/>
    <property type="match status" value="1"/>
</dbReference>
<dbReference type="CDD" id="cd22411">
    <property type="entry name" value="KH-I_Vigilin_rpt8"/>
    <property type="match status" value="1"/>
</dbReference>
<sequence>MASNMDGEVVPSVDEQAFDPEPPTYDAAFPALPSESRHDRPLVNAGPWQPKFQSRSSRCTQVFTVPVEERKFREMNEHKFGDESEQSKICKDIMQKTGVSIEISLAKDQSMTVVINGRSESVLKARREIVGKLQTQASITIKIPREHHRFILGKSGKKLQELELTTATKITIPRPEENTDSIKISGTKEGIDKARHEIECISEEQAKLAFERLPVPKAYHPFVCGPFNQNIKQLMEETGARINVPPASVDKDEIVVSGEKEGVAKCKQVIMGICDEKRRKCQTVSVEVSKSQHRYVIGPRGSNIQEILAATGVAVDVPPLETPSETITLRGEQDKLGPALTMVYSKANSVIFSDVVAPAWLHRFVIGRKGASIKKITEDFPKVHIEFTEGQDKITVEGPPEEVQEAVHALEQIISDLKMRMDYAEIVVDQKFHKHIIGKNGVNITRIKNETGVSVRIPSDGDNSNIIRIEGDPAGVAKAKQELQEMALRMENETSRDIIIEQRFHGTIIGARGENIREIREKFNQVQITFPDPGKKSDVVTLRGPKNDVDKCYKHLQTLHKEMIESNYQAQVHIFKDFHKNIIGKGGANIKKIRDETNTRIELPSEHAESDVITITGKKADVELARSKIEDIQKELASCLSFFANIKEMTVEIPHRLHNSIIGSKGRLIRAIMEECGGVIIRFPPEGTTSDKVTIRGPKDDVENARKQLLDLVNEKKESSFTAEIRAKPQYHKFLIGRGGANIKKVRENTATRIIFPASGDADQELITIMGKEENVKQAKEELQTLIKNLDNVVEAEMTVDAKHHRFFVARRGEVLRNIAEEYGGVAVSFPRSGVKSDKVTIKGSKDCVEAAKKKIAEMVADLEAQVTVECVIPQQYHRTIMGAGGSRVREVTRVHEVGIKFPDKPVANGKKAEEEEDAVTNGDVNNLQGSNKLAGKSDIIIITGKPENCERARQALLDLVPVTEEVPVPFDMHRFIIGQKGRDVRRMMEEYDVNISIPPATESSDIVRVTGPPENVKKARAALEDKVAQLEAEKEDRALKSFQLKIEVDPQHHPKIIGKRGAIISKIRADHDVNIQFPDRSDENPNVITITGYEENACRARDEIMNIVKELEDMTTESIHIDHRIHSRIIGSKGRAVRRLMDDFRVDIRFPRSESTDPDLVVITGPEEAVLDCKDHLLNLQEEYLQDVVDMEYLQDLQHPPSKSQTGPQSASLATQGFVVRDAPWDRAPDTNSTEEFPSFGAVVAPKSEFEIKLVRFPLGGLVFFGHLESIVGRLWRGLLSAGGAHVQSIANAFVEPAW</sequence>
<feature type="domain" description="K Homology" evidence="8">
    <location>
        <begin position="1041"/>
        <end position="1110"/>
    </location>
</feature>
<keyword evidence="3" id="KW-0677">Repeat</keyword>
<gene>
    <name evidence="9" type="ORF">C0Q70_02272</name>
</gene>
<dbReference type="CDD" id="cd22408">
    <property type="entry name" value="KH-I_Vigilin_rpt4"/>
    <property type="match status" value="1"/>
</dbReference>